<dbReference type="PANTHER" id="PTHR46809:SF2">
    <property type="entry name" value="GH21273P"/>
    <property type="match status" value="1"/>
</dbReference>
<protein>
    <submittedName>
        <fullName evidence="5">9975_t:CDS:1</fullName>
    </submittedName>
</protein>
<dbReference type="EMBL" id="CAJVPI010001140">
    <property type="protein sequence ID" value="CAG8597036.1"/>
    <property type="molecule type" value="Genomic_DNA"/>
</dbReference>
<dbReference type="OrthoDB" id="5588846at2759"/>
<evidence type="ECO:0000313" key="5">
    <source>
        <dbReference type="EMBL" id="CAG8597036.1"/>
    </source>
</evidence>
<feature type="domain" description="MIR" evidence="4">
    <location>
        <begin position="118"/>
        <end position="174"/>
    </location>
</feature>
<dbReference type="Gene3D" id="2.80.10.50">
    <property type="match status" value="1"/>
</dbReference>
<keyword evidence="1" id="KW-0732">Signal</keyword>
<dbReference type="SUPFAM" id="SSF82109">
    <property type="entry name" value="MIR domain"/>
    <property type="match status" value="1"/>
</dbReference>
<dbReference type="Pfam" id="PF02815">
    <property type="entry name" value="MIR"/>
    <property type="match status" value="1"/>
</dbReference>
<dbReference type="SMART" id="SM00472">
    <property type="entry name" value="MIR"/>
    <property type="match status" value="3"/>
</dbReference>
<reference evidence="5" key="1">
    <citation type="submission" date="2021-06" db="EMBL/GenBank/DDBJ databases">
        <authorList>
            <person name="Kallberg Y."/>
            <person name="Tangrot J."/>
            <person name="Rosling A."/>
        </authorList>
    </citation>
    <scope>NUCLEOTIDE SEQUENCE</scope>
    <source>
        <strain evidence="5">BR232B</strain>
    </source>
</reference>
<evidence type="ECO:0000256" key="1">
    <source>
        <dbReference type="ARBA" id="ARBA00022729"/>
    </source>
</evidence>
<dbReference type="InterPro" id="IPR016093">
    <property type="entry name" value="MIR_motif"/>
</dbReference>
<dbReference type="PANTHER" id="PTHR46809">
    <property type="entry name" value="STROMAL CELL-DERIVED FACTOR 2-LIKE PROTEIN"/>
    <property type="match status" value="1"/>
</dbReference>
<dbReference type="InterPro" id="IPR036300">
    <property type="entry name" value="MIR_dom_sf"/>
</dbReference>
<sequence>MGLTRVDEYVMADDRHDSNLGRFSNSHNNLVNQYEEQSSSTYQRQHEQGHYNSMTDGFIRYGSHIVLKHNATGQLLSSHPVDYRAGSKQQEVFACRWPPDENHYWIILPAFGEKRKAADVVSYNTPVRLRHKMTRRNLHSHSDVASPKTNQQEVNCYGDDQISDINDNWLVQRHSYTNNYDNSGYWMVNDVITLRHIQTGATLHSHNITLYDDLQEVTCFGPGHEDNDKLGDSPVSIKRRGPDN</sequence>
<dbReference type="PROSITE" id="PS50919">
    <property type="entry name" value="MIR"/>
    <property type="match status" value="2"/>
</dbReference>
<feature type="domain" description="MIR" evidence="4">
    <location>
        <begin position="56"/>
        <end position="110"/>
    </location>
</feature>
<organism evidence="5 6">
    <name type="scientific">Paraglomus brasilianum</name>
    <dbReference type="NCBI Taxonomy" id="144538"/>
    <lineage>
        <taxon>Eukaryota</taxon>
        <taxon>Fungi</taxon>
        <taxon>Fungi incertae sedis</taxon>
        <taxon>Mucoromycota</taxon>
        <taxon>Glomeromycotina</taxon>
        <taxon>Glomeromycetes</taxon>
        <taxon>Paraglomerales</taxon>
        <taxon>Paraglomeraceae</taxon>
        <taxon>Paraglomus</taxon>
    </lineage>
</organism>
<evidence type="ECO:0000313" key="6">
    <source>
        <dbReference type="Proteomes" id="UP000789739"/>
    </source>
</evidence>
<feature type="region of interest" description="Disordered" evidence="3">
    <location>
        <begin position="224"/>
        <end position="244"/>
    </location>
</feature>
<keyword evidence="6" id="KW-1185">Reference proteome</keyword>
<dbReference type="AlphaFoldDB" id="A0A9N9CE01"/>
<dbReference type="Proteomes" id="UP000789739">
    <property type="component" value="Unassembled WGS sequence"/>
</dbReference>
<evidence type="ECO:0000256" key="2">
    <source>
        <dbReference type="ARBA" id="ARBA00022737"/>
    </source>
</evidence>
<comment type="caution">
    <text evidence="5">The sequence shown here is derived from an EMBL/GenBank/DDBJ whole genome shotgun (WGS) entry which is preliminary data.</text>
</comment>
<proteinExistence type="predicted"/>
<evidence type="ECO:0000259" key="4">
    <source>
        <dbReference type="PROSITE" id="PS50919"/>
    </source>
</evidence>
<name>A0A9N9CE01_9GLOM</name>
<gene>
    <name evidence="5" type="ORF">PBRASI_LOCUS7437</name>
</gene>
<evidence type="ECO:0000256" key="3">
    <source>
        <dbReference type="SAM" id="MobiDB-lite"/>
    </source>
</evidence>
<accession>A0A9N9CE01</accession>
<keyword evidence="2" id="KW-0677">Repeat</keyword>